<accession>A0AAD5GXF2</accession>
<dbReference type="GO" id="GO:0003676">
    <property type="term" value="F:nucleic acid binding"/>
    <property type="evidence" value="ECO:0007669"/>
    <property type="project" value="InterPro"/>
</dbReference>
<comment type="catalytic activity">
    <reaction evidence="5">
        <text>pretRNA = a 3'-half-tRNA molecule with a 5'-OH end + a 5'-half-tRNA molecule with a 2',3'-cyclic phosphate end + an intron with a 2',3'-cyclic phosphate and a 5'-hydroxyl terminus.</text>
        <dbReference type="EC" id="4.6.1.16"/>
    </reaction>
</comment>
<keyword evidence="3" id="KW-0819">tRNA processing</keyword>
<feature type="region of interest" description="Disordered" evidence="6">
    <location>
        <begin position="150"/>
        <end position="172"/>
    </location>
</feature>
<evidence type="ECO:0000256" key="1">
    <source>
        <dbReference type="ARBA" id="ARBA00008078"/>
    </source>
</evidence>
<dbReference type="GO" id="GO:0000213">
    <property type="term" value="F:tRNA-intron lyase activity"/>
    <property type="evidence" value="ECO:0007669"/>
    <property type="project" value="UniProtKB-EC"/>
</dbReference>
<feature type="compositionally biased region" description="Gly residues" evidence="6">
    <location>
        <begin position="157"/>
        <end position="168"/>
    </location>
</feature>
<feature type="compositionally biased region" description="Low complexity" evidence="6">
    <location>
        <begin position="262"/>
        <end position="318"/>
    </location>
</feature>
<reference evidence="9" key="1">
    <citation type="submission" date="2020-11" db="EMBL/GenBank/DDBJ databases">
        <title>Chlorella ohadii genome sequencing and assembly.</title>
        <authorList>
            <person name="Murik O."/>
            <person name="Treves H."/>
            <person name="Kedem I."/>
            <person name="Shotland Y."/>
            <person name="Kaplan A."/>
        </authorList>
    </citation>
    <scope>NUCLEOTIDE SEQUENCE</scope>
    <source>
        <strain evidence="9">1</strain>
    </source>
</reference>
<evidence type="ECO:0000256" key="5">
    <source>
        <dbReference type="ARBA" id="ARBA00034031"/>
    </source>
</evidence>
<dbReference type="PANTHER" id="PTHR13070">
    <property type="entry name" value="TRNA-SPLICING ENDONUCLEASE SUBUNIT SEN34-RELATED"/>
    <property type="match status" value="1"/>
</dbReference>
<dbReference type="PANTHER" id="PTHR13070:SF0">
    <property type="entry name" value="TRNA-SPLICING ENDONUCLEASE SUBUNIT SEN34"/>
    <property type="match status" value="1"/>
</dbReference>
<keyword evidence="4" id="KW-0456">Lyase</keyword>
<dbReference type="InterPro" id="IPR006677">
    <property type="entry name" value="tRNA_intron_Endonuc_cat-like"/>
</dbReference>
<protein>
    <recommendedName>
        <fullName evidence="2">tRNA-intron lyase</fullName>
        <ecNumber evidence="2">4.6.1.16</ecNumber>
    </recommendedName>
</protein>
<dbReference type="Pfam" id="PF01974">
    <property type="entry name" value="tRNA_int_endo"/>
    <property type="match status" value="1"/>
</dbReference>
<evidence type="ECO:0000259" key="7">
    <source>
        <dbReference type="Pfam" id="PF01974"/>
    </source>
</evidence>
<dbReference type="EC" id="4.6.1.16" evidence="2"/>
<evidence type="ECO:0000256" key="2">
    <source>
        <dbReference type="ARBA" id="ARBA00012573"/>
    </source>
</evidence>
<comment type="caution">
    <text evidence="9">The sequence shown here is derived from an EMBL/GenBank/DDBJ whole genome shotgun (WGS) entry which is preliminary data.</text>
</comment>
<evidence type="ECO:0000256" key="4">
    <source>
        <dbReference type="ARBA" id="ARBA00023239"/>
    </source>
</evidence>
<feature type="domain" description="TSEN34 N-terminal" evidence="8">
    <location>
        <begin position="4"/>
        <end position="69"/>
    </location>
</feature>
<dbReference type="SUPFAM" id="SSF53032">
    <property type="entry name" value="tRNA-intron endonuclease catalytic domain-like"/>
    <property type="match status" value="1"/>
</dbReference>
<feature type="domain" description="tRNA intron endonuclease catalytic" evidence="7">
    <location>
        <begin position="191"/>
        <end position="257"/>
    </location>
</feature>
<dbReference type="InterPro" id="IPR036167">
    <property type="entry name" value="tRNA_intron_Endo_cat-like_sf"/>
</dbReference>
<dbReference type="Proteomes" id="UP001205105">
    <property type="component" value="Unassembled WGS sequence"/>
</dbReference>
<gene>
    <name evidence="9" type="ORF">COHA_010185</name>
</gene>
<dbReference type="GO" id="GO:0000379">
    <property type="term" value="P:tRNA-type intron splice site recognition and cleavage"/>
    <property type="evidence" value="ECO:0007669"/>
    <property type="project" value="TreeGrafter"/>
</dbReference>
<evidence type="ECO:0000259" key="8">
    <source>
        <dbReference type="Pfam" id="PF26577"/>
    </source>
</evidence>
<dbReference type="EMBL" id="JADXDR010000215">
    <property type="protein sequence ID" value="KAI7835924.1"/>
    <property type="molecule type" value="Genomic_DNA"/>
</dbReference>
<sequence>MKACIHVLGDAGYVWDADVAHWLRLECGIVGAMVGGVATFKQQNAVHGLPLELSAEEVTLALEKGWGELAPALDTAALATALSGGGRKRGRQSAFQYYEDEDDLDTDMADAAAAAQQQQPAAEPTWRPALASGAAFVIPTTLAEATAANEGRSLDGGPDGADGAGGPAAGAAEAPGAAAADAASRGHCGSRRYRLTGGSKFGADYLIYPGDPTLYHAQFCVRLLPYRQPITPSMLASATRGSHQARKHLLIASVTEDAEEAAAGGNAAAAAGAASQPAQQPEQQAQQQQQQEQQARQQQQQEETAPQGQQAEQAAKPACNGSEAGPLAEQQQEAGSVQLGIRASGVGSRGERYRIHYMTIGPVEGFGG</sequence>
<dbReference type="InterPro" id="IPR011856">
    <property type="entry name" value="tRNA_endonuc-like_dom_sf"/>
</dbReference>
<feature type="region of interest" description="Disordered" evidence="6">
    <location>
        <begin position="262"/>
        <end position="336"/>
    </location>
</feature>
<dbReference type="Gene3D" id="3.40.1350.10">
    <property type="match status" value="1"/>
</dbReference>
<dbReference type="AlphaFoldDB" id="A0AAD5GXF2"/>
<organism evidence="9 10">
    <name type="scientific">Chlorella ohadii</name>
    <dbReference type="NCBI Taxonomy" id="2649997"/>
    <lineage>
        <taxon>Eukaryota</taxon>
        <taxon>Viridiplantae</taxon>
        <taxon>Chlorophyta</taxon>
        <taxon>core chlorophytes</taxon>
        <taxon>Trebouxiophyceae</taxon>
        <taxon>Chlorellales</taxon>
        <taxon>Chlorellaceae</taxon>
        <taxon>Chlorella clade</taxon>
        <taxon>Chlorella</taxon>
    </lineage>
</organism>
<dbReference type="GO" id="GO:0005634">
    <property type="term" value="C:nucleus"/>
    <property type="evidence" value="ECO:0007669"/>
    <property type="project" value="UniProtKB-ARBA"/>
</dbReference>
<proteinExistence type="inferred from homology"/>
<dbReference type="Pfam" id="PF26577">
    <property type="entry name" value="TSEN34_N"/>
    <property type="match status" value="1"/>
</dbReference>
<evidence type="ECO:0000313" key="9">
    <source>
        <dbReference type="EMBL" id="KAI7835924.1"/>
    </source>
</evidence>
<name>A0AAD5GXF2_9CHLO</name>
<comment type="similarity">
    <text evidence="1">Belongs to the tRNA-intron endonuclease family.</text>
</comment>
<evidence type="ECO:0000256" key="6">
    <source>
        <dbReference type="SAM" id="MobiDB-lite"/>
    </source>
</evidence>
<keyword evidence="10" id="KW-1185">Reference proteome</keyword>
<evidence type="ECO:0000256" key="3">
    <source>
        <dbReference type="ARBA" id="ARBA00022694"/>
    </source>
</evidence>
<dbReference type="CDD" id="cd22363">
    <property type="entry name" value="tRNA-intron_lyase_C"/>
    <property type="match status" value="1"/>
</dbReference>
<dbReference type="InterPro" id="IPR059049">
    <property type="entry name" value="TSEN34_N"/>
</dbReference>
<evidence type="ECO:0000313" key="10">
    <source>
        <dbReference type="Proteomes" id="UP001205105"/>
    </source>
</evidence>